<protein>
    <submittedName>
        <fullName evidence="2">Organic hydroperoxide resistance protein</fullName>
    </submittedName>
</protein>
<gene>
    <name evidence="2" type="ORF">ACFQ2O_22160</name>
</gene>
<dbReference type="SUPFAM" id="SSF82784">
    <property type="entry name" value="OsmC-like"/>
    <property type="match status" value="1"/>
</dbReference>
<dbReference type="Gene3D" id="2.20.25.10">
    <property type="match status" value="1"/>
</dbReference>
<comment type="similarity">
    <text evidence="1">Belongs to the OsmC/Ohr family.</text>
</comment>
<sequence length="142" mass="14771">MEALYSTKATATGGRNGHITSETGVLDVDVRTPESLGGSKGDYLNPEILFAGGYAACFDNALLMIIRTQKVKAGTTTTTAHVSMGKLDNGGYGLAVTLEVNVPGVAQEVAQQLVEAAHEVCPYSNAIRGNVDVALKVTTNEA</sequence>
<organism evidence="2 3">
    <name type="scientific">Pontibacter rugosus</name>
    <dbReference type="NCBI Taxonomy" id="1745966"/>
    <lineage>
        <taxon>Bacteria</taxon>
        <taxon>Pseudomonadati</taxon>
        <taxon>Bacteroidota</taxon>
        <taxon>Cytophagia</taxon>
        <taxon>Cytophagales</taxon>
        <taxon>Hymenobacteraceae</taxon>
        <taxon>Pontibacter</taxon>
    </lineage>
</organism>
<dbReference type="PANTHER" id="PTHR33797:SF2">
    <property type="entry name" value="ORGANIC HYDROPEROXIDE RESISTANCE PROTEIN-LIKE"/>
    <property type="match status" value="1"/>
</dbReference>
<dbReference type="Gene3D" id="3.30.300.20">
    <property type="match status" value="1"/>
</dbReference>
<dbReference type="InterPro" id="IPR015946">
    <property type="entry name" value="KH_dom-like_a/b"/>
</dbReference>
<dbReference type="Proteomes" id="UP001597094">
    <property type="component" value="Unassembled WGS sequence"/>
</dbReference>
<dbReference type="EMBL" id="JBHTLD010000501">
    <property type="protein sequence ID" value="MFD1188906.1"/>
    <property type="molecule type" value="Genomic_DNA"/>
</dbReference>
<keyword evidence="3" id="KW-1185">Reference proteome</keyword>
<dbReference type="InterPro" id="IPR019953">
    <property type="entry name" value="OHR"/>
</dbReference>
<evidence type="ECO:0000313" key="2">
    <source>
        <dbReference type="EMBL" id="MFD1188906.1"/>
    </source>
</evidence>
<dbReference type="NCBIfam" id="TIGR03561">
    <property type="entry name" value="organ_hyd_perox"/>
    <property type="match status" value="1"/>
</dbReference>
<dbReference type="Pfam" id="PF02566">
    <property type="entry name" value="OsmC"/>
    <property type="match status" value="1"/>
</dbReference>
<comment type="caution">
    <text evidence="2">The sequence shown here is derived from an EMBL/GenBank/DDBJ whole genome shotgun (WGS) entry which is preliminary data.</text>
</comment>
<reference evidence="3" key="1">
    <citation type="journal article" date="2019" name="Int. J. Syst. Evol. Microbiol.">
        <title>The Global Catalogue of Microorganisms (GCM) 10K type strain sequencing project: providing services to taxonomists for standard genome sequencing and annotation.</title>
        <authorList>
            <consortium name="The Broad Institute Genomics Platform"/>
            <consortium name="The Broad Institute Genome Sequencing Center for Infectious Disease"/>
            <person name="Wu L."/>
            <person name="Ma J."/>
        </authorList>
    </citation>
    <scope>NUCLEOTIDE SEQUENCE [LARGE SCALE GENOMIC DNA]</scope>
    <source>
        <strain evidence="3">JCM 31319</strain>
    </source>
</reference>
<dbReference type="InterPro" id="IPR003718">
    <property type="entry name" value="OsmC/Ohr_fam"/>
</dbReference>
<dbReference type="RefSeq" id="WP_377533174.1">
    <property type="nucleotide sequence ID" value="NZ_JBHTLD010000501.1"/>
</dbReference>
<dbReference type="InterPro" id="IPR036102">
    <property type="entry name" value="OsmC/Ohrsf"/>
</dbReference>
<evidence type="ECO:0000256" key="1">
    <source>
        <dbReference type="ARBA" id="ARBA00007378"/>
    </source>
</evidence>
<evidence type="ECO:0000313" key="3">
    <source>
        <dbReference type="Proteomes" id="UP001597094"/>
    </source>
</evidence>
<accession>A0ABW3SYA7</accession>
<proteinExistence type="inferred from homology"/>
<dbReference type="PANTHER" id="PTHR33797">
    <property type="entry name" value="ORGANIC HYDROPEROXIDE RESISTANCE PROTEIN-LIKE"/>
    <property type="match status" value="1"/>
</dbReference>
<name>A0ABW3SYA7_9BACT</name>